<feature type="compositionally biased region" description="Basic residues" evidence="2">
    <location>
        <begin position="863"/>
        <end position="873"/>
    </location>
</feature>
<evidence type="ECO:0000256" key="2">
    <source>
        <dbReference type="SAM" id="MobiDB-lite"/>
    </source>
</evidence>
<organism evidence="5 6">
    <name type="scientific">Paramaledivibacter caminithermalis (strain DSM 15212 / CIP 107654 / DViRD3)</name>
    <name type="common">Clostridium caminithermale</name>
    <dbReference type="NCBI Taxonomy" id="1121301"/>
    <lineage>
        <taxon>Bacteria</taxon>
        <taxon>Bacillati</taxon>
        <taxon>Bacillota</taxon>
        <taxon>Clostridia</taxon>
        <taxon>Peptostreptococcales</taxon>
        <taxon>Caminicellaceae</taxon>
        <taxon>Paramaledivibacter</taxon>
    </lineage>
</organism>
<feature type="signal peptide" evidence="4">
    <location>
        <begin position="1"/>
        <end position="23"/>
    </location>
</feature>
<dbReference type="InterPro" id="IPR058112">
    <property type="entry name" value="CD3337_EF1877-like"/>
</dbReference>
<evidence type="ECO:0000313" key="5">
    <source>
        <dbReference type="EMBL" id="SHK47370.1"/>
    </source>
</evidence>
<keyword evidence="3" id="KW-0472">Membrane</keyword>
<proteinExistence type="predicted"/>
<keyword evidence="4" id="KW-0732">Signal</keyword>
<feature type="transmembrane region" description="Helical" evidence="3">
    <location>
        <begin position="160"/>
        <end position="178"/>
    </location>
</feature>
<feature type="chain" id="PRO_5012816454" evidence="4">
    <location>
        <begin position="24"/>
        <end position="1014"/>
    </location>
</feature>
<keyword evidence="1" id="KW-0175">Coiled coil</keyword>
<feature type="region of interest" description="Disordered" evidence="2">
    <location>
        <begin position="829"/>
        <end position="876"/>
    </location>
</feature>
<dbReference type="NCBIfam" id="NF046089">
    <property type="entry name" value="CD3337_EF1877"/>
    <property type="match status" value="1"/>
</dbReference>
<evidence type="ECO:0000313" key="6">
    <source>
        <dbReference type="Proteomes" id="UP000184465"/>
    </source>
</evidence>
<feature type="compositionally biased region" description="Basic and acidic residues" evidence="2">
    <location>
        <begin position="845"/>
        <end position="862"/>
    </location>
</feature>
<protein>
    <submittedName>
        <fullName evidence="5">Uncharacterized protein</fullName>
    </submittedName>
</protein>
<feature type="transmembrane region" description="Helical" evidence="3">
    <location>
        <begin position="383"/>
        <end position="401"/>
    </location>
</feature>
<name>A0A1M6SRV4_PARC5</name>
<dbReference type="Proteomes" id="UP000184465">
    <property type="component" value="Unassembled WGS sequence"/>
</dbReference>
<dbReference type="STRING" id="1121301.SAMN02745912_03410"/>
<dbReference type="EMBL" id="FRAG01000068">
    <property type="protein sequence ID" value="SHK47370.1"/>
    <property type="molecule type" value="Genomic_DNA"/>
</dbReference>
<feature type="transmembrane region" description="Helical" evidence="3">
    <location>
        <begin position="136"/>
        <end position="154"/>
    </location>
</feature>
<evidence type="ECO:0000256" key="3">
    <source>
        <dbReference type="SAM" id="Phobius"/>
    </source>
</evidence>
<keyword evidence="6" id="KW-1185">Reference proteome</keyword>
<keyword evidence="3" id="KW-1133">Transmembrane helix</keyword>
<dbReference type="AlphaFoldDB" id="A0A1M6SRV4"/>
<keyword evidence="3" id="KW-0812">Transmembrane</keyword>
<feature type="transmembrane region" description="Helical" evidence="3">
    <location>
        <begin position="357"/>
        <end position="377"/>
    </location>
</feature>
<feature type="coiled-coil region" evidence="1">
    <location>
        <begin position="756"/>
        <end position="790"/>
    </location>
</feature>
<feature type="transmembrane region" description="Helical" evidence="3">
    <location>
        <begin position="290"/>
        <end position="309"/>
    </location>
</feature>
<sequence length="1014" mass="117133">MKKKMSFFFIILIIFSFMPISFADEKINEDPVDEIFDVLKNHYSNIDDLEKKITKYKSANYYLDIKEYSSLFNPIKKLVSNVNSINNLLFGLNKMISKITIFILLFAYEFDLYEFLSEYIDLIMNALRVPVYDKNILTIIAFIGLYSIIVVTFGDRKTTVLNNAIRAIIITLIAMIFLNSPSTYLTKINDFSKVVSNEIFESTYGRYENIKNNSNTKVNSDRALVSAGAMIWDITVHKPWQALVLGKTTDKKLTEEILQYDPYDNKRIDKIKKMSDKNSLLRLSGIFPRFGALLLFMIFNAVLAVIISMVSGVSIMAQAMVVTLSFGAPFILILALIPKFTNVLGAWGLKISGYSCIKIAITFFLSILLVVCGAIYSSIDKNGIIITLVIMAIVAFTIYHSRHKFVDIIKSIPRGERAVRREIKTPSQAMEKIKDYRSIVTGYSKEKITDAVATVTSAITKSSSESYKGIYDRRTQERYRNMANEYLERKYNEDSEKAELRASRLGRDDVEYPSFVKDADMRVKLGQSKFTESQINSVIKVIRKIEMEGEDPYKFINGEAQGIGNREETINKSLNAKNHAAKLSNKEIYDRMGVLESQIRNRRENIEKSYDLSEEERNKELLEIYRLWQQKFEYMNIIQDRKIDKNKKSFSRFNEYKELKVVRNEVNKEIKEMANIFNDDFKGDKIAAFDKKLNVQVKLRRREDELIKALEGRSELTDIREKALGKEASILSKFGIDRIKNRDMLLYEDEEYTKGLEELKGLYNLEESKVKELNERGISVRNVNEELRRELKVKAPDDVESLLLARADMNIYDTKDLTKFEANDKKNDTYIENKPDIHGISSKTPKKEQVNNNHDNDVDRSSRKTSIKARPSHSKVDIDKLIHRDDEILHELRKDSHKSQSIHFKGEHIEKLGEEIAKNIDTSSNDQGTSSNTIQNIKQDIVIQNARELNSQFSKDFNLRNNQIFFESLIKKYGNEAVRAELSGMKEMKNKNNIENPKGLLIARLKYNHKPREN</sequence>
<gene>
    <name evidence="5" type="ORF">SAMN02745912_03410</name>
</gene>
<evidence type="ECO:0000256" key="4">
    <source>
        <dbReference type="SAM" id="SignalP"/>
    </source>
</evidence>
<feature type="transmembrane region" description="Helical" evidence="3">
    <location>
        <begin position="315"/>
        <end position="337"/>
    </location>
</feature>
<reference evidence="5 6" key="1">
    <citation type="submission" date="2016-11" db="EMBL/GenBank/DDBJ databases">
        <authorList>
            <person name="Jaros S."/>
            <person name="Januszkiewicz K."/>
            <person name="Wedrychowicz H."/>
        </authorList>
    </citation>
    <scope>NUCLEOTIDE SEQUENCE [LARGE SCALE GENOMIC DNA]</scope>
    <source>
        <strain evidence="5 6">DSM 15212</strain>
    </source>
</reference>
<accession>A0A1M6SRV4</accession>
<dbReference type="RefSeq" id="WP_073152838.1">
    <property type="nucleotide sequence ID" value="NZ_FRAG01000068.1"/>
</dbReference>
<evidence type="ECO:0000256" key="1">
    <source>
        <dbReference type="SAM" id="Coils"/>
    </source>
</evidence>
<dbReference type="OrthoDB" id="1935456at2"/>
<feature type="transmembrane region" description="Helical" evidence="3">
    <location>
        <begin position="95"/>
        <end position="116"/>
    </location>
</feature>